<dbReference type="PANTHER" id="PTHR42734:SF6">
    <property type="entry name" value="MOLYBDATE IMPORT ATP-BINDING PROTEIN MOLC"/>
    <property type="match status" value="1"/>
</dbReference>
<dbReference type="PANTHER" id="PTHR42734">
    <property type="entry name" value="METAL TRANSPORT SYSTEM ATP-BINDING PROTEIN TM_0124-RELATED"/>
    <property type="match status" value="1"/>
</dbReference>
<dbReference type="PROSITE" id="PS00211">
    <property type="entry name" value="ABC_TRANSPORTER_1"/>
    <property type="match status" value="1"/>
</dbReference>
<dbReference type="InterPro" id="IPR050153">
    <property type="entry name" value="Metal_Ion_Import_ABC"/>
</dbReference>
<dbReference type="GO" id="GO:0005524">
    <property type="term" value="F:ATP binding"/>
    <property type="evidence" value="ECO:0007669"/>
    <property type="project" value="UniProtKB-KW"/>
</dbReference>
<dbReference type="InterPro" id="IPR003439">
    <property type="entry name" value="ABC_transporter-like_ATP-bd"/>
</dbReference>
<feature type="domain" description="ABC transporter" evidence="5">
    <location>
        <begin position="1"/>
        <end position="233"/>
    </location>
</feature>
<dbReference type="Pfam" id="PF00005">
    <property type="entry name" value="ABC_tran"/>
    <property type="match status" value="1"/>
</dbReference>
<keyword evidence="3" id="KW-0547">Nucleotide-binding</keyword>
<evidence type="ECO:0000313" key="7">
    <source>
        <dbReference type="Proteomes" id="UP000001520"/>
    </source>
</evidence>
<keyword evidence="2" id="KW-0813">Transport</keyword>
<accession>D3P9W7</accession>
<dbReference type="PROSITE" id="PS50893">
    <property type="entry name" value="ABC_TRANSPORTER_2"/>
    <property type="match status" value="1"/>
</dbReference>
<dbReference type="eggNOG" id="COG1120">
    <property type="taxonomic scope" value="Bacteria"/>
</dbReference>
<dbReference type="EMBL" id="AP011529">
    <property type="protein sequence ID" value="BAI81507.1"/>
    <property type="molecule type" value="Genomic_DNA"/>
</dbReference>
<dbReference type="CDD" id="cd03214">
    <property type="entry name" value="ABC_Iron-Siderophores_B12_Hemin"/>
    <property type="match status" value="1"/>
</dbReference>
<gene>
    <name evidence="6" type="ordered locus">DEFDS_2058</name>
</gene>
<dbReference type="InterPro" id="IPR003593">
    <property type="entry name" value="AAA+_ATPase"/>
</dbReference>
<sequence>MNIIDIKNLNAKVGDFTLKIDSLTVSKREKIALLGENGAGKSTLLDIISGVNKNFTGELKILNKQVSNYKPIELANLISYLPQFSEIIFGFNVFDTVLFGRYPKTLGKFDNYDLEKTELWLKKLDIYHLKNRKFNELSGGEKKRVMLARVLNQDTDIILLDEPFSMLDVKHTKTVKEILADEKKSVILSSHDINILKGLVDEIVFLKKGEILCKVNINDLNKEILNEVFEVDFKCINGFYFID</sequence>
<dbReference type="AlphaFoldDB" id="D3P9W7"/>
<proteinExistence type="inferred from homology"/>
<evidence type="ECO:0000259" key="5">
    <source>
        <dbReference type="PROSITE" id="PS50893"/>
    </source>
</evidence>
<dbReference type="SMART" id="SM00382">
    <property type="entry name" value="AAA"/>
    <property type="match status" value="1"/>
</dbReference>
<dbReference type="Gene3D" id="3.40.50.300">
    <property type="entry name" value="P-loop containing nucleotide triphosphate hydrolases"/>
    <property type="match status" value="1"/>
</dbReference>
<dbReference type="OrthoDB" id="5292475at2"/>
<dbReference type="InterPro" id="IPR027417">
    <property type="entry name" value="P-loop_NTPase"/>
</dbReference>
<dbReference type="InterPro" id="IPR017871">
    <property type="entry name" value="ABC_transporter-like_CS"/>
</dbReference>
<comment type="similarity">
    <text evidence="1">Belongs to the ABC transporter superfamily.</text>
</comment>
<dbReference type="SUPFAM" id="SSF52540">
    <property type="entry name" value="P-loop containing nucleoside triphosphate hydrolases"/>
    <property type="match status" value="1"/>
</dbReference>
<evidence type="ECO:0000256" key="1">
    <source>
        <dbReference type="ARBA" id="ARBA00005417"/>
    </source>
</evidence>
<reference evidence="6 7" key="1">
    <citation type="journal article" date="2010" name="DNA Res.">
        <title>Bacterial lifestyle in a deep-sea hydrothermal vent chimney revealed by the genome sequence of the thermophilic bacterium Deferribacter desulfuricans SSM1.</title>
        <authorList>
            <person name="Takaki Y."/>
            <person name="Shimamura S."/>
            <person name="Nakagawa S."/>
            <person name="Fukuhara Y."/>
            <person name="Horikawa H."/>
            <person name="Ankai A."/>
            <person name="Harada T."/>
            <person name="Hosoyama A."/>
            <person name="Oguchi A."/>
            <person name="Fukui S."/>
            <person name="Fujita N."/>
            <person name="Takami H."/>
            <person name="Takai K."/>
        </authorList>
    </citation>
    <scope>NUCLEOTIDE SEQUENCE [LARGE SCALE GENOMIC DNA]</scope>
    <source>
        <strain evidence="7">DSM 14783 / JCM 11476 / NBRC 101012 / SSM1</strain>
    </source>
</reference>
<dbReference type="HOGENOM" id="CLU_000604_1_11_0"/>
<dbReference type="KEGG" id="ddf:DEFDS_2058"/>
<protein>
    <submittedName>
        <fullName evidence="6">Iron ABC transporter, ATP-binding protein</fullName>
    </submittedName>
</protein>
<keyword evidence="4 6" id="KW-0067">ATP-binding</keyword>
<dbReference type="GO" id="GO:0016887">
    <property type="term" value="F:ATP hydrolysis activity"/>
    <property type="evidence" value="ECO:0007669"/>
    <property type="project" value="InterPro"/>
</dbReference>
<dbReference type="STRING" id="639282.DEFDS_2058"/>
<organism evidence="6 7">
    <name type="scientific">Deferribacter desulfuricans (strain DSM 14783 / JCM 11476 / NBRC 101012 / SSM1)</name>
    <dbReference type="NCBI Taxonomy" id="639282"/>
    <lineage>
        <taxon>Bacteria</taxon>
        <taxon>Pseudomonadati</taxon>
        <taxon>Deferribacterota</taxon>
        <taxon>Deferribacteres</taxon>
        <taxon>Deferribacterales</taxon>
        <taxon>Deferribacteraceae</taxon>
        <taxon>Deferribacter</taxon>
    </lineage>
</organism>
<name>D3P9W7_DEFDS</name>
<dbReference type="Proteomes" id="UP000001520">
    <property type="component" value="Chromosome"/>
</dbReference>
<evidence type="ECO:0000256" key="2">
    <source>
        <dbReference type="ARBA" id="ARBA00022448"/>
    </source>
</evidence>
<evidence type="ECO:0000256" key="3">
    <source>
        <dbReference type="ARBA" id="ARBA00022741"/>
    </source>
</evidence>
<evidence type="ECO:0000256" key="4">
    <source>
        <dbReference type="ARBA" id="ARBA00022840"/>
    </source>
</evidence>
<dbReference type="RefSeq" id="WP_013008752.1">
    <property type="nucleotide sequence ID" value="NC_013939.1"/>
</dbReference>
<evidence type="ECO:0000313" key="6">
    <source>
        <dbReference type="EMBL" id="BAI81507.1"/>
    </source>
</evidence>
<keyword evidence="7" id="KW-1185">Reference proteome</keyword>